<sequence>MPTAAALSGDDVTTPSTSVKEEDVPGSATGIRDRSRFCAPGLDQVTLSKGRRRWSYPQGLRLEHNLHWAVGLLELANAGDFAANIWNDTPVPVYAIVFMAIGGTAAAVLSVFALRDAGKAWHNVRFLRNQRQLFREHKDKRLEGGQPVQQLNVLLDITTRELYTEFINRWGMDILMGGGAVLISIGTFLAIGGANPKVWLASNILSGYLGNAPIALYGLVNFAWAMFVWRKKQSHRIAAKNRLKGTVAMLQVKRYCFDVHLYFAINGTAALIGGVGSMLTATRWWAYVILIPVIISSFFCNFWWRKRVGYDRPCLDLPAGMDTNGLILALEFAAETRRVMEKYPSDALRHLVPDPSSLPQTLASLVEHGLFEAFAVKLVEDSHLFRIVCSPGTTRVEITVPGLLALPDPHQIAVLNLVGQFLRDEGPGHFQHRERFIAEVLGTYLHLSHDEQHRTVEDVERNVSPLEEECRQIR</sequence>
<keyword evidence="4" id="KW-1185">Reference proteome</keyword>
<feature type="transmembrane region" description="Helical" evidence="2">
    <location>
        <begin position="259"/>
        <end position="278"/>
    </location>
</feature>
<evidence type="ECO:0000256" key="1">
    <source>
        <dbReference type="SAM" id="MobiDB-lite"/>
    </source>
</evidence>
<keyword evidence="2" id="KW-0472">Membrane</keyword>
<evidence type="ECO:0000256" key="2">
    <source>
        <dbReference type="SAM" id="Phobius"/>
    </source>
</evidence>
<accession>A0A0P7ASJ9</accession>
<evidence type="ECO:0008006" key="5">
    <source>
        <dbReference type="Google" id="ProtNLM"/>
    </source>
</evidence>
<gene>
    <name evidence="3" type="ORF">AK830_g5824</name>
</gene>
<evidence type="ECO:0000313" key="3">
    <source>
        <dbReference type="EMBL" id="KPM40759.1"/>
    </source>
</evidence>
<protein>
    <recommendedName>
        <fullName evidence="5">Integral membrane protein</fullName>
    </recommendedName>
</protein>
<dbReference type="STRING" id="78410.A0A0P7ASJ9"/>
<feature type="region of interest" description="Disordered" evidence="1">
    <location>
        <begin position="1"/>
        <end position="31"/>
    </location>
</feature>
<dbReference type="Proteomes" id="UP000050424">
    <property type="component" value="Unassembled WGS sequence"/>
</dbReference>
<dbReference type="AlphaFoldDB" id="A0A0P7ASJ9"/>
<feature type="transmembrane region" description="Helical" evidence="2">
    <location>
        <begin position="174"/>
        <end position="194"/>
    </location>
</feature>
<feature type="transmembrane region" description="Helical" evidence="2">
    <location>
        <begin position="93"/>
        <end position="114"/>
    </location>
</feature>
<feature type="transmembrane region" description="Helical" evidence="2">
    <location>
        <begin position="214"/>
        <end position="230"/>
    </location>
</feature>
<feature type="transmembrane region" description="Helical" evidence="2">
    <location>
        <begin position="284"/>
        <end position="304"/>
    </location>
</feature>
<comment type="caution">
    <text evidence="3">The sequence shown here is derived from an EMBL/GenBank/DDBJ whole genome shotgun (WGS) entry which is preliminary data.</text>
</comment>
<dbReference type="EMBL" id="LKCW01000077">
    <property type="protein sequence ID" value="KPM40759.1"/>
    <property type="molecule type" value="Genomic_DNA"/>
</dbReference>
<dbReference type="OrthoDB" id="5089392at2759"/>
<name>A0A0P7ASJ9_9HYPO</name>
<reference evidence="3 4" key="1">
    <citation type="submission" date="2015-09" db="EMBL/GenBank/DDBJ databases">
        <title>Draft genome of a European isolate of the apple canker pathogen Neonectria ditissima.</title>
        <authorList>
            <person name="Gomez-Cortecero A."/>
            <person name="Harrison R.J."/>
            <person name="Armitage A.D."/>
        </authorList>
    </citation>
    <scope>NUCLEOTIDE SEQUENCE [LARGE SCALE GENOMIC DNA]</scope>
    <source>
        <strain evidence="3 4">R09/05</strain>
    </source>
</reference>
<keyword evidence="2" id="KW-0812">Transmembrane</keyword>
<keyword evidence="2" id="KW-1133">Transmembrane helix</keyword>
<evidence type="ECO:0000313" key="4">
    <source>
        <dbReference type="Proteomes" id="UP000050424"/>
    </source>
</evidence>
<proteinExistence type="predicted"/>
<organism evidence="3 4">
    <name type="scientific">Neonectria ditissima</name>
    <dbReference type="NCBI Taxonomy" id="78410"/>
    <lineage>
        <taxon>Eukaryota</taxon>
        <taxon>Fungi</taxon>
        <taxon>Dikarya</taxon>
        <taxon>Ascomycota</taxon>
        <taxon>Pezizomycotina</taxon>
        <taxon>Sordariomycetes</taxon>
        <taxon>Hypocreomycetidae</taxon>
        <taxon>Hypocreales</taxon>
        <taxon>Nectriaceae</taxon>
        <taxon>Neonectria</taxon>
    </lineage>
</organism>